<dbReference type="Ensembl" id="ENSPMRT00000018515.1">
    <property type="protein sequence ID" value="ENSPMRP00000017389.1"/>
    <property type="gene ID" value="ENSPMRG00000011499.1"/>
</dbReference>
<accession>A0A670J1G5</accession>
<dbReference type="GO" id="GO:0004060">
    <property type="term" value="F:arylamine N-acetyltransferase activity"/>
    <property type="evidence" value="ECO:0007669"/>
    <property type="project" value="UniProtKB-EC"/>
</dbReference>
<evidence type="ECO:0000256" key="1">
    <source>
        <dbReference type="ARBA" id="ARBA00006547"/>
    </source>
</evidence>
<dbReference type="Pfam" id="PF00797">
    <property type="entry name" value="Acetyltransf_2"/>
    <property type="match status" value="1"/>
</dbReference>
<proteinExistence type="inferred from homology"/>
<dbReference type="Proteomes" id="UP000472272">
    <property type="component" value="Chromosome 8"/>
</dbReference>
<dbReference type="FunFam" id="3.30.2140.20:FF:000001">
    <property type="entry name" value="Arylamine N-acetyltransferase 1"/>
    <property type="match status" value="1"/>
</dbReference>
<keyword evidence="7" id="KW-1185">Reference proteome</keyword>
<sequence length="355" mass="41035">MLRNLEPSVCKAPALLESYSLVTDAENTTSANKPVHHTQHMHTRLQEQSTIKGESFRFNICLPGNMNIEEYFTRISYKGSLEKLDFGTLAAIFQHHIRAVPFENLSIHCGETITLDLDHVYNKIVKEKRGGWCMENNQLLSWVLKKLGYNTTILGAYVYNPQQNTYATQMTHLIIKVVIDERAYIVDAGFGVSYQMWQPLELVSGKDQPQMPGIFRFTEDNGIWYYEKIRRKQYIPSQTFANSDLLEKRERRSIYLFSLEPRTVEDFRFQCSYLQTSPDSVFTKKSICSLQTNDGFRALIGWTLVETKFNHTEGTDLVKHTTLSDDEVEKTLREKFGITLENKLVPINIKATYTI</sequence>
<protein>
    <recommendedName>
        <fullName evidence="2">arylamine N-acetyltransferase</fullName>
        <ecNumber evidence="2">2.3.1.5</ecNumber>
    </recommendedName>
</protein>
<reference evidence="6" key="2">
    <citation type="submission" date="2025-08" db="UniProtKB">
        <authorList>
            <consortium name="Ensembl"/>
        </authorList>
    </citation>
    <scope>IDENTIFICATION</scope>
</reference>
<evidence type="ECO:0000256" key="2">
    <source>
        <dbReference type="ARBA" id="ARBA00012701"/>
    </source>
</evidence>
<dbReference type="InterPro" id="IPR038765">
    <property type="entry name" value="Papain-like_cys_pep_sf"/>
</dbReference>
<dbReference type="GeneTree" id="ENSGT00390000012054"/>
<evidence type="ECO:0000256" key="3">
    <source>
        <dbReference type="ARBA" id="ARBA00022679"/>
    </source>
</evidence>
<dbReference type="PRINTS" id="PR01543">
    <property type="entry name" value="ANATRNSFRASE"/>
</dbReference>
<keyword evidence="4 5" id="KW-0012">Acyltransferase</keyword>
<dbReference type="OMA" id="CYEHNTL"/>
<dbReference type="EC" id="2.3.1.5" evidence="2"/>
<dbReference type="AlphaFoldDB" id="A0A670J1G5"/>
<evidence type="ECO:0000256" key="4">
    <source>
        <dbReference type="ARBA" id="ARBA00023315"/>
    </source>
</evidence>
<reference evidence="6 7" key="1">
    <citation type="journal article" date="2019" name="Proc. Natl. Acad. Sci. U.S.A.">
        <title>Regulatory changes in pterin and carotenoid genes underlie balanced color polymorphisms in the wall lizard.</title>
        <authorList>
            <person name="Andrade P."/>
            <person name="Pinho C."/>
            <person name="Perez I de Lanuza G."/>
            <person name="Afonso S."/>
            <person name="Brejcha J."/>
            <person name="Rubin C.J."/>
            <person name="Wallerman O."/>
            <person name="Pereira P."/>
            <person name="Sabatino S.J."/>
            <person name="Bellati A."/>
            <person name="Pellitteri-Rosa D."/>
            <person name="Bosakova Z."/>
            <person name="Bunikis I."/>
            <person name="Carretero M.A."/>
            <person name="Feiner N."/>
            <person name="Marsik P."/>
            <person name="Pauperio F."/>
            <person name="Salvi D."/>
            <person name="Soler L."/>
            <person name="While G.M."/>
            <person name="Uller T."/>
            <person name="Font E."/>
            <person name="Andersson L."/>
            <person name="Carneiro M."/>
        </authorList>
    </citation>
    <scope>NUCLEOTIDE SEQUENCE</scope>
</reference>
<dbReference type="InterPro" id="IPR053710">
    <property type="entry name" value="Arylamine_NAT_domain_sf"/>
</dbReference>
<comment type="similarity">
    <text evidence="1 5">Belongs to the arylamine N-acetyltransferase family.</text>
</comment>
<dbReference type="SUPFAM" id="SSF54001">
    <property type="entry name" value="Cysteine proteinases"/>
    <property type="match status" value="1"/>
</dbReference>
<organism evidence="6 7">
    <name type="scientific">Podarcis muralis</name>
    <name type="common">Wall lizard</name>
    <name type="synonym">Lacerta muralis</name>
    <dbReference type="NCBI Taxonomy" id="64176"/>
    <lineage>
        <taxon>Eukaryota</taxon>
        <taxon>Metazoa</taxon>
        <taxon>Chordata</taxon>
        <taxon>Craniata</taxon>
        <taxon>Vertebrata</taxon>
        <taxon>Euteleostomi</taxon>
        <taxon>Lepidosauria</taxon>
        <taxon>Squamata</taxon>
        <taxon>Bifurcata</taxon>
        <taxon>Unidentata</taxon>
        <taxon>Episquamata</taxon>
        <taxon>Laterata</taxon>
        <taxon>Lacertibaenia</taxon>
        <taxon>Lacertidae</taxon>
        <taxon>Podarcis</taxon>
    </lineage>
</organism>
<evidence type="ECO:0000256" key="5">
    <source>
        <dbReference type="RuleBase" id="RU003452"/>
    </source>
</evidence>
<name>A0A670J1G5_PODMU</name>
<evidence type="ECO:0000313" key="7">
    <source>
        <dbReference type="Proteomes" id="UP000472272"/>
    </source>
</evidence>
<dbReference type="InterPro" id="IPR001447">
    <property type="entry name" value="Arylamine_N-AcTrfase"/>
</dbReference>
<keyword evidence="3 5" id="KW-0808">Transferase</keyword>
<reference evidence="6" key="3">
    <citation type="submission" date="2025-09" db="UniProtKB">
        <authorList>
            <consortium name="Ensembl"/>
        </authorList>
    </citation>
    <scope>IDENTIFICATION</scope>
</reference>
<dbReference type="PANTHER" id="PTHR11786">
    <property type="entry name" value="N-HYDROXYARYLAMINE O-ACETYLTRANSFERASE"/>
    <property type="match status" value="1"/>
</dbReference>
<dbReference type="Gene3D" id="3.30.2140.20">
    <property type="match status" value="1"/>
</dbReference>
<evidence type="ECO:0000313" key="6">
    <source>
        <dbReference type="Ensembl" id="ENSPMRP00000017389.1"/>
    </source>
</evidence>
<dbReference type="PANTHER" id="PTHR11786:SF8">
    <property type="entry name" value="ARYLAMINE N-ACETYLTRANSFERASE 1"/>
    <property type="match status" value="1"/>
</dbReference>